<name>A0A8S5MRQ3_9CAUD</name>
<protein>
    <submittedName>
        <fullName evidence="1">Uncharacterized protein</fullName>
    </submittedName>
</protein>
<accession>A0A8S5MRQ3</accession>
<reference evidence="1" key="1">
    <citation type="journal article" date="2021" name="Proc. Natl. Acad. Sci. U.S.A.">
        <title>A Catalog of Tens of Thousands of Viruses from Human Metagenomes Reveals Hidden Associations with Chronic Diseases.</title>
        <authorList>
            <person name="Tisza M.J."/>
            <person name="Buck C.B."/>
        </authorList>
    </citation>
    <scope>NUCLEOTIDE SEQUENCE</scope>
    <source>
        <strain evidence="1">CtfeV1</strain>
    </source>
</reference>
<proteinExistence type="predicted"/>
<dbReference type="EMBL" id="BK014966">
    <property type="protein sequence ID" value="DAD84826.1"/>
    <property type="molecule type" value="Genomic_DNA"/>
</dbReference>
<sequence>MFRRTCDELNCQSAEHQAKIDMNRPSYCCFLIDNTILMSHCSC</sequence>
<organism evidence="1">
    <name type="scientific">Siphoviridae sp. ctfeV1</name>
    <dbReference type="NCBI Taxonomy" id="2826417"/>
    <lineage>
        <taxon>Viruses</taxon>
        <taxon>Duplodnaviria</taxon>
        <taxon>Heunggongvirae</taxon>
        <taxon>Uroviricota</taxon>
        <taxon>Caudoviricetes</taxon>
    </lineage>
</organism>
<evidence type="ECO:0000313" key="1">
    <source>
        <dbReference type="EMBL" id="DAD84826.1"/>
    </source>
</evidence>